<dbReference type="Pfam" id="PF01909">
    <property type="entry name" value="NTP_transf_2"/>
    <property type="match status" value="1"/>
</dbReference>
<protein>
    <recommendedName>
        <fullName evidence="1">Polymerase nucleotidyl transferase domain-containing protein</fullName>
    </recommendedName>
</protein>
<name>A0A2S6APY2_9NOCA</name>
<gene>
    <name evidence="2" type="ORF">C5E45_16650</name>
</gene>
<dbReference type="SUPFAM" id="SSF81301">
    <property type="entry name" value="Nucleotidyltransferase"/>
    <property type="match status" value="1"/>
</dbReference>
<comment type="caution">
    <text evidence="2">The sequence shown here is derived from an EMBL/GenBank/DDBJ whole genome shotgun (WGS) entry which is preliminary data.</text>
</comment>
<reference evidence="2 3" key="1">
    <citation type="submission" date="2018-02" db="EMBL/GenBank/DDBJ databases">
        <title>8 Nocardia nova and 1 Nocardia cyriacigeorgica strain used for evolution to TMP-SMX.</title>
        <authorList>
            <person name="Mehta H."/>
            <person name="Weng J."/>
            <person name="Shamoo Y."/>
        </authorList>
    </citation>
    <scope>NUCLEOTIDE SEQUENCE [LARGE SCALE GENOMIC DNA]</scope>
    <source>
        <strain evidence="2 3">MDA3139</strain>
    </source>
</reference>
<evidence type="ECO:0000259" key="1">
    <source>
        <dbReference type="Pfam" id="PF01909"/>
    </source>
</evidence>
<dbReference type="EMBL" id="PSZC01000010">
    <property type="protein sequence ID" value="PPJ37272.1"/>
    <property type="molecule type" value="Genomic_DNA"/>
</dbReference>
<organism evidence="2 3">
    <name type="scientific">Nocardia nova</name>
    <dbReference type="NCBI Taxonomy" id="37330"/>
    <lineage>
        <taxon>Bacteria</taxon>
        <taxon>Bacillati</taxon>
        <taxon>Actinomycetota</taxon>
        <taxon>Actinomycetes</taxon>
        <taxon>Mycobacteriales</taxon>
        <taxon>Nocardiaceae</taxon>
        <taxon>Nocardia</taxon>
    </lineage>
</organism>
<dbReference type="AlphaFoldDB" id="A0A2S6APY2"/>
<sequence>MNLPILSKLAEANRPEQFALLEHATESFTRSDAVTHLLVRGSLARGTADRLSDVDFVVGVRDSQFEEFVSVLNPLITADLGGILPGWLDTIVGNMGGLGYVYLIGWAGHLQQLDLYLAPASCIGRVQEQTVCQPIFTRDYEAVYEPDADTRQFVADTMGVPRSCEDLLIEALVIGYLIRKRITRGQEFIAYSESFLFNTTAKNLIKTALAPTSTFWGWYQLKEEIGTTPIGRECLNHLMALISAPAIPTVASLTEGLDRMFAIANMVAPEAVDNLKEAIDAYRYYLELP</sequence>
<dbReference type="Gene3D" id="3.30.460.10">
    <property type="entry name" value="Beta Polymerase, domain 2"/>
    <property type="match status" value="1"/>
</dbReference>
<dbReference type="OrthoDB" id="4534190at2"/>
<dbReference type="GO" id="GO:0016779">
    <property type="term" value="F:nucleotidyltransferase activity"/>
    <property type="evidence" value="ECO:0007669"/>
    <property type="project" value="InterPro"/>
</dbReference>
<feature type="domain" description="Polymerase nucleotidyl transferase" evidence="1">
    <location>
        <begin position="34"/>
        <end position="63"/>
    </location>
</feature>
<accession>A0A2S6APY2</accession>
<dbReference type="InterPro" id="IPR002934">
    <property type="entry name" value="Polymerase_NTP_transf_dom"/>
</dbReference>
<dbReference type="RefSeq" id="WP_104379190.1">
    <property type="nucleotide sequence ID" value="NZ_PSZC01000010.1"/>
</dbReference>
<proteinExistence type="predicted"/>
<dbReference type="Proteomes" id="UP000239874">
    <property type="component" value="Unassembled WGS sequence"/>
</dbReference>
<dbReference type="InterPro" id="IPR043519">
    <property type="entry name" value="NT_sf"/>
</dbReference>
<evidence type="ECO:0000313" key="3">
    <source>
        <dbReference type="Proteomes" id="UP000239874"/>
    </source>
</evidence>
<evidence type="ECO:0000313" key="2">
    <source>
        <dbReference type="EMBL" id="PPJ37272.1"/>
    </source>
</evidence>